<dbReference type="PANTHER" id="PTHR43235:SF1">
    <property type="entry name" value="GLUTAMINE AMIDOTRANSFERASE PB2B2.05-RELATED"/>
    <property type="match status" value="1"/>
</dbReference>
<evidence type="ECO:0000313" key="1">
    <source>
        <dbReference type="EMBL" id="TDR47474.1"/>
    </source>
</evidence>
<name>A0A4R6Z6X5_9GAMM</name>
<dbReference type="Pfam" id="PF07722">
    <property type="entry name" value="Peptidase_C26"/>
    <property type="match status" value="1"/>
</dbReference>
<dbReference type="Proteomes" id="UP000295293">
    <property type="component" value="Unassembled WGS sequence"/>
</dbReference>
<comment type="caution">
    <text evidence="1">The sequence shown here is derived from an EMBL/GenBank/DDBJ whole genome shotgun (WGS) entry which is preliminary data.</text>
</comment>
<dbReference type="PROSITE" id="PS51273">
    <property type="entry name" value="GATASE_TYPE_1"/>
    <property type="match status" value="1"/>
</dbReference>
<dbReference type="GO" id="GO:0005829">
    <property type="term" value="C:cytosol"/>
    <property type="evidence" value="ECO:0007669"/>
    <property type="project" value="TreeGrafter"/>
</dbReference>
<reference evidence="1 2" key="1">
    <citation type="submission" date="2019-03" db="EMBL/GenBank/DDBJ databases">
        <title>Genomic Encyclopedia of Type Strains, Phase IV (KMG-IV): sequencing the most valuable type-strain genomes for metagenomic binning, comparative biology and taxonomic classification.</title>
        <authorList>
            <person name="Goeker M."/>
        </authorList>
    </citation>
    <scope>NUCLEOTIDE SEQUENCE [LARGE SCALE GENOMIC DNA]</scope>
    <source>
        <strain evidence="1 2">DSM 21667</strain>
    </source>
</reference>
<dbReference type="InterPro" id="IPR044668">
    <property type="entry name" value="PuuD-like"/>
</dbReference>
<dbReference type="RefSeq" id="WP_133817195.1">
    <property type="nucleotide sequence ID" value="NZ_SNZH01000002.1"/>
</dbReference>
<gene>
    <name evidence="1" type="ORF">DFR29_102134</name>
</gene>
<proteinExistence type="predicted"/>
<dbReference type="GO" id="GO:0016740">
    <property type="term" value="F:transferase activity"/>
    <property type="evidence" value="ECO:0007669"/>
    <property type="project" value="UniProtKB-KW"/>
</dbReference>
<keyword evidence="1" id="KW-0315">Glutamine amidotransferase</keyword>
<keyword evidence="2" id="KW-1185">Reference proteome</keyword>
<dbReference type="OrthoDB" id="9813383at2"/>
<protein>
    <submittedName>
        <fullName evidence="1">Putative glutamine amidotransferase</fullName>
    </submittedName>
</protein>
<dbReference type="PANTHER" id="PTHR43235">
    <property type="entry name" value="GLUTAMINE AMIDOTRANSFERASE PB2B2.05-RELATED"/>
    <property type="match status" value="1"/>
</dbReference>
<organism evidence="1 2">
    <name type="scientific">Tahibacter aquaticus</name>
    <dbReference type="NCBI Taxonomy" id="520092"/>
    <lineage>
        <taxon>Bacteria</taxon>
        <taxon>Pseudomonadati</taxon>
        <taxon>Pseudomonadota</taxon>
        <taxon>Gammaproteobacteria</taxon>
        <taxon>Lysobacterales</taxon>
        <taxon>Rhodanobacteraceae</taxon>
        <taxon>Tahibacter</taxon>
    </lineage>
</organism>
<dbReference type="CDD" id="cd01745">
    <property type="entry name" value="GATase1_2"/>
    <property type="match status" value="1"/>
</dbReference>
<dbReference type="EMBL" id="SNZH01000002">
    <property type="protein sequence ID" value="TDR47474.1"/>
    <property type="molecule type" value="Genomic_DNA"/>
</dbReference>
<dbReference type="InterPro" id="IPR029062">
    <property type="entry name" value="Class_I_gatase-like"/>
</dbReference>
<dbReference type="GO" id="GO:0016811">
    <property type="term" value="F:hydrolase activity, acting on carbon-nitrogen (but not peptide) bonds, in linear amides"/>
    <property type="evidence" value="ECO:0007669"/>
    <property type="project" value="InterPro"/>
</dbReference>
<evidence type="ECO:0000313" key="2">
    <source>
        <dbReference type="Proteomes" id="UP000295293"/>
    </source>
</evidence>
<dbReference type="InterPro" id="IPR011697">
    <property type="entry name" value="Peptidase_C26"/>
</dbReference>
<dbReference type="AlphaFoldDB" id="A0A4R6Z6X5"/>
<dbReference type="Gene3D" id="3.40.50.880">
    <property type="match status" value="1"/>
</dbReference>
<accession>A0A4R6Z6X5</accession>
<keyword evidence="1" id="KW-0808">Transferase</keyword>
<sequence>MGNEFPPRIGISARLRPGVADAPGNARKDLLGAERSLVDLIAERGGLPLILAHPSSFDRAALRRLAQQLLQGIDALLLQGGGDLSPQWYGGATPATAGVDLARDEFELALLEAALTGGKPVLGICRGCQLLNIAYGGSLFQNLQAERAHSIAHSDRGRYDDHVHGVRLAPGGLLHASYARSEGRVTSAHRQGIALLGNGLVAEAWCSEDGLLEAVRSEGGWAVGVQWHPELQAGKPALLPPAPLLDAFLGAVAAPQRDFRNRAATWQ</sequence>
<dbReference type="SUPFAM" id="SSF52317">
    <property type="entry name" value="Class I glutamine amidotransferase-like"/>
    <property type="match status" value="1"/>
</dbReference>